<dbReference type="Gene3D" id="3.40.50.1010">
    <property type="entry name" value="5'-nuclease"/>
    <property type="match status" value="1"/>
</dbReference>
<protein>
    <submittedName>
        <fullName evidence="2">Twitching motility protein PilT</fullName>
    </submittedName>
</protein>
<dbReference type="EMBL" id="CP007035">
    <property type="protein sequence ID" value="AHF14627.1"/>
    <property type="molecule type" value="Genomic_DNA"/>
</dbReference>
<dbReference type="Proteomes" id="UP000003586">
    <property type="component" value="Chromosome"/>
</dbReference>
<dbReference type="OrthoDB" id="1148871at2"/>
<dbReference type="STRING" id="929713.NIASO_04350"/>
<dbReference type="HOGENOM" id="CLU_124456_3_1_10"/>
<dbReference type="KEGG" id="nso:NIASO_04350"/>
<keyword evidence="3" id="KW-1185">Reference proteome</keyword>
<evidence type="ECO:0000313" key="2">
    <source>
        <dbReference type="EMBL" id="AHF14627.1"/>
    </source>
</evidence>
<proteinExistence type="predicted"/>
<dbReference type="SUPFAM" id="SSF88723">
    <property type="entry name" value="PIN domain-like"/>
    <property type="match status" value="1"/>
</dbReference>
<dbReference type="CDD" id="cd09854">
    <property type="entry name" value="PIN_VapC-like"/>
    <property type="match status" value="1"/>
</dbReference>
<accession>W0EV27</accession>
<dbReference type="RefSeq" id="WP_008583292.1">
    <property type="nucleotide sequence ID" value="NZ_CP007035.1"/>
</dbReference>
<reference evidence="2 3" key="1">
    <citation type="submission" date="2013-12" db="EMBL/GenBank/DDBJ databases">
        <authorList>
            <consortium name="DOE Joint Genome Institute"/>
            <person name="Eisen J."/>
            <person name="Huntemann M."/>
            <person name="Han J."/>
            <person name="Chen A."/>
            <person name="Kyrpides N."/>
            <person name="Mavromatis K."/>
            <person name="Markowitz V."/>
            <person name="Palaniappan K."/>
            <person name="Ivanova N."/>
            <person name="Schaumberg A."/>
            <person name="Pati A."/>
            <person name="Liolios K."/>
            <person name="Nordberg H.P."/>
            <person name="Cantor M.N."/>
            <person name="Hua S.X."/>
            <person name="Woyke T."/>
        </authorList>
    </citation>
    <scope>NUCLEOTIDE SEQUENCE [LARGE SCALE GENOMIC DNA]</scope>
    <source>
        <strain evidence="3">DSM 19437</strain>
    </source>
</reference>
<dbReference type="InterPro" id="IPR029060">
    <property type="entry name" value="PIN-like_dom_sf"/>
</dbReference>
<gene>
    <name evidence="2" type="ORF">NIASO_04350</name>
</gene>
<dbReference type="InterPro" id="IPR002716">
    <property type="entry name" value="PIN_dom"/>
</dbReference>
<organism evidence="2 3">
    <name type="scientific">Niabella soli DSM 19437</name>
    <dbReference type="NCBI Taxonomy" id="929713"/>
    <lineage>
        <taxon>Bacteria</taxon>
        <taxon>Pseudomonadati</taxon>
        <taxon>Bacteroidota</taxon>
        <taxon>Chitinophagia</taxon>
        <taxon>Chitinophagales</taxon>
        <taxon>Chitinophagaceae</taxon>
        <taxon>Niabella</taxon>
    </lineage>
</organism>
<dbReference type="eggNOG" id="COG1848">
    <property type="taxonomic scope" value="Bacteria"/>
</dbReference>
<dbReference type="Pfam" id="PF13470">
    <property type="entry name" value="PIN_3"/>
    <property type="match status" value="1"/>
</dbReference>
<dbReference type="AlphaFoldDB" id="W0EV27"/>
<evidence type="ECO:0000259" key="1">
    <source>
        <dbReference type="Pfam" id="PF13470"/>
    </source>
</evidence>
<evidence type="ECO:0000313" key="3">
    <source>
        <dbReference type="Proteomes" id="UP000003586"/>
    </source>
</evidence>
<name>W0EV27_9BACT</name>
<feature type="domain" description="PIN" evidence="1">
    <location>
        <begin position="2"/>
        <end position="116"/>
    </location>
</feature>
<sequence>MKIFIDANILVAVVNKEYPLYTYAARVLSWATAQRYQLVTTSVCFAITFYFAEKKHGNKIAKERIALLANHFIIADCGSEEVQQAAADKSINDFEDGLQYFAAVRAGCSCIVTENVSDFYFSTIEVLTAIGFLKSYYPMGKRLK</sequence>